<dbReference type="HOGENOM" id="CLU_1162696_0_0_1"/>
<reference evidence="2" key="2">
    <citation type="submission" date="2018-05" db="EMBL/GenBank/DDBJ databases">
        <title>OmerRS3 (Oryza meridionalis Reference Sequence Version 3).</title>
        <authorList>
            <person name="Zhang J."/>
            <person name="Kudrna D."/>
            <person name="Lee S."/>
            <person name="Talag J."/>
            <person name="Welchert J."/>
            <person name="Wing R.A."/>
        </authorList>
    </citation>
    <scope>NUCLEOTIDE SEQUENCE [LARGE SCALE GENOMIC DNA]</scope>
    <source>
        <strain evidence="2">cv. OR44</strain>
    </source>
</reference>
<proteinExistence type="predicted"/>
<dbReference type="STRING" id="40149.A0A0E0F571"/>
<sequence length="239" mass="24635">MVGGLTTDEFACQLSRQLDGRANRVHAGELPSQSIPSKAGDDDIGTSKKRKRAVAKGGQVRTHHAAKDAAEADADEEEDGDREAESEEDDGSHGYTPSPAQPKSGVGSHVSHVRLQDVVGAKALLAISSFAAKPGSIARKKKKKKGGVVQVTPSFSDSEESDSTPTSPALWRAPPQGRRLSPPPASDAEVSTGGSASAPAVGANVFGGERVEVVPPSAGREGPRGRNDHVGLSAPSMHA</sequence>
<dbReference type="Proteomes" id="UP000008021">
    <property type="component" value="Chromosome 11"/>
</dbReference>
<feature type="region of interest" description="Disordered" evidence="1">
    <location>
        <begin position="130"/>
        <end position="239"/>
    </location>
</feature>
<dbReference type="EnsemblPlants" id="OMERI11G09720.1">
    <property type="protein sequence ID" value="OMERI11G09720.1"/>
    <property type="gene ID" value="OMERI11G09720"/>
</dbReference>
<feature type="compositionally biased region" description="Acidic residues" evidence="1">
    <location>
        <begin position="71"/>
        <end position="90"/>
    </location>
</feature>
<name>A0A0E0F571_9ORYZ</name>
<protein>
    <submittedName>
        <fullName evidence="2">Uncharacterized protein</fullName>
    </submittedName>
</protein>
<reference evidence="2" key="1">
    <citation type="submission" date="2015-04" db="UniProtKB">
        <authorList>
            <consortium name="EnsemblPlants"/>
        </authorList>
    </citation>
    <scope>IDENTIFICATION</scope>
</reference>
<keyword evidence="3" id="KW-1185">Reference proteome</keyword>
<evidence type="ECO:0000256" key="1">
    <source>
        <dbReference type="SAM" id="MobiDB-lite"/>
    </source>
</evidence>
<evidence type="ECO:0000313" key="3">
    <source>
        <dbReference type="Proteomes" id="UP000008021"/>
    </source>
</evidence>
<dbReference type="Gramene" id="OMERI11G09720.1">
    <property type="protein sequence ID" value="OMERI11G09720.1"/>
    <property type="gene ID" value="OMERI11G09720"/>
</dbReference>
<evidence type="ECO:0000313" key="2">
    <source>
        <dbReference type="EnsemblPlants" id="OMERI11G09720.1"/>
    </source>
</evidence>
<organism evidence="2">
    <name type="scientific">Oryza meridionalis</name>
    <dbReference type="NCBI Taxonomy" id="40149"/>
    <lineage>
        <taxon>Eukaryota</taxon>
        <taxon>Viridiplantae</taxon>
        <taxon>Streptophyta</taxon>
        <taxon>Embryophyta</taxon>
        <taxon>Tracheophyta</taxon>
        <taxon>Spermatophyta</taxon>
        <taxon>Magnoliopsida</taxon>
        <taxon>Liliopsida</taxon>
        <taxon>Poales</taxon>
        <taxon>Poaceae</taxon>
        <taxon>BOP clade</taxon>
        <taxon>Oryzoideae</taxon>
        <taxon>Oryzeae</taxon>
        <taxon>Oryzinae</taxon>
        <taxon>Oryza</taxon>
    </lineage>
</organism>
<dbReference type="AlphaFoldDB" id="A0A0E0F571"/>
<feature type="region of interest" description="Disordered" evidence="1">
    <location>
        <begin position="23"/>
        <end position="109"/>
    </location>
</feature>
<accession>A0A0E0F571</accession>